<protein>
    <submittedName>
        <fullName evidence="3">Diguanylate cyclase (GGDEF) domain-containing protein</fullName>
    </submittedName>
</protein>
<evidence type="ECO:0000313" key="3">
    <source>
        <dbReference type="EMBL" id="SEI55675.1"/>
    </source>
</evidence>
<name>A0A1H6RVV9_9FIRM</name>
<keyword evidence="4" id="KW-1185">Reference proteome</keyword>
<dbReference type="SMART" id="SM00267">
    <property type="entry name" value="GGDEF"/>
    <property type="match status" value="1"/>
</dbReference>
<dbReference type="EMBL" id="FNYK01000009">
    <property type="protein sequence ID" value="SEI55675.1"/>
    <property type="molecule type" value="Genomic_DNA"/>
</dbReference>
<keyword evidence="1" id="KW-0472">Membrane</keyword>
<dbReference type="InterPro" id="IPR043128">
    <property type="entry name" value="Rev_trsase/Diguanyl_cyclase"/>
</dbReference>
<dbReference type="STRING" id="322505.SAMN04487836_1401"/>
<dbReference type="Pfam" id="PF00990">
    <property type="entry name" value="GGDEF"/>
    <property type="match status" value="1"/>
</dbReference>
<feature type="domain" description="GGDEF" evidence="2">
    <location>
        <begin position="226"/>
        <end position="348"/>
    </location>
</feature>
<proteinExistence type="predicted"/>
<dbReference type="Gene3D" id="3.30.70.270">
    <property type="match status" value="1"/>
</dbReference>
<accession>A0A1H6RVV9</accession>
<feature type="transmembrane region" description="Helical" evidence="1">
    <location>
        <begin position="140"/>
        <end position="157"/>
    </location>
</feature>
<sequence>MYLKELIKFFRIDLTNEDYLAIADTVRRENYMSLKTLAFLTILFTFVMSVVSYAAHDPISITILHVSLMLIAGLFLLFITHYKKNSHQLIIAEIHIFCALLLFYAIILSTYLNPDHPAVSFVAIILALPLFFTDKPKRMALFICFFALLFLVFSFLFDDRDVLLFDCVNGIIFPLVSIIVSSYMMKVKYQNIYLKLKYQHLSENDVLTDLRNRNSFEQILENKNYHPVYCIYIDVNGLHELNNKEGHMAGDEMLKYVARILAEYFEKAHCFRVGGDEFVAFLFHDDDKLQETITAIHHQAALKNYHLSLGYSKMTENKELKLLVKEAESMMYEEKMRYYQNNTSRQVR</sequence>
<dbReference type="OrthoDB" id="9759607at2"/>
<dbReference type="SUPFAM" id="SSF55073">
    <property type="entry name" value="Nucleotide cyclase"/>
    <property type="match status" value="1"/>
</dbReference>
<gene>
    <name evidence="3" type="ORF">SAMN04487834_100932</name>
</gene>
<feature type="transmembrane region" description="Helical" evidence="1">
    <location>
        <begin position="117"/>
        <end position="133"/>
    </location>
</feature>
<dbReference type="InterPro" id="IPR029787">
    <property type="entry name" value="Nucleotide_cyclase"/>
</dbReference>
<dbReference type="PANTHER" id="PTHR45138">
    <property type="entry name" value="REGULATORY COMPONENTS OF SENSORY TRANSDUCTION SYSTEM"/>
    <property type="match status" value="1"/>
</dbReference>
<dbReference type="InterPro" id="IPR000160">
    <property type="entry name" value="GGDEF_dom"/>
</dbReference>
<dbReference type="Proteomes" id="UP000183028">
    <property type="component" value="Unassembled WGS sequence"/>
</dbReference>
<keyword evidence="1" id="KW-0812">Transmembrane</keyword>
<dbReference type="PROSITE" id="PS50887">
    <property type="entry name" value="GGDEF"/>
    <property type="match status" value="1"/>
</dbReference>
<evidence type="ECO:0000313" key="4">
    <source>
        <dbReference type="Proteomes" id="UP000183028"/>
    </source>
</evidence>
<dbReference type="AlphaFoldDB" id="A0A1H6RVV9"/>
<feature type="transmembrane region" description="Helical" evidence="1">
    <location>
        <begin position="89"/>
        <end position="111"/>
    </location>
</feature>
<feature type="transmembrane region" description="Helical" evidence="1">
    <location>
        <begin position="61"/>
        <end position="82"/>
    </location>
</feature>
<feature type="transmembrane region" description="Helical" evidence="1">
    <location>
        <begin position="37"/>
        <end position="55"/>
    </location>
</feature>
<feature type="transmembrane region" description="Helical" evidence="1">
    <location>
        <begin position="163"/>
        <end position="185"/>
    </location>
</feature>
<dbReference type="CDD" id="cd01949">
    <property type="entry name" value="GGDEF"/>
    <property type="match status" value="1"/>
</dbReference>
<dbReference type="GO" id="GO:0052621">
    <property type="term" value="F:diguanylate cyclase activity"/>
    <property type="evidence" value="ECO:0007669"/>
    <property type="project" value="TreeGrafter"/>
</dbReference>
<evidence type="ECO:0000256" key="1">
    <source>
        <dbReference type="SAM" id="Phobius"/>
    </source>
</evidence>
<reference evidence="4" key="1">
    <citation type="submission" date="2016-10" db="EMBL/GenBank/DDBJ databases">
        <authorList>
            <person name="Varghese N."/>
        </authorList>
    </citation>
    <scope>NUCLEOTIDE SEQUENCE [LARGE SCALE GENOMIC DNA]</scope>
    <source>
        <strain evidence="4">DSM 20406</strain>
    </source>
</reference>
<dbReference type="InterPro" id="IPR050469">
    <property type="entry name" value="Diguanylate_Cyclase"/>
</dbReference>
<dbReference type="eggNOG" id="COG2199">
    <property type="taxonomic scope" value="Bacteria"/>
</dbReference>
<organism evidence="3 4">
    <name type="scientific">Sharpea azabuensis</name>
    <dbReference type="NCBI Taxonomy" id="322505"/>
    <lineage>
        <taxon>Bacteria</taxon>
        <taxon>Bacillati</taxon>
        <taxon>Bacillota</taxon>
        <taxon>Erysipelotrichia</taxon>
        <taxon>Erysipelotrichales</taxon>
        <taxon>Coprobacillaceae</taxon>
        <taxon>Sharpea</taxon>
    </lineage>
</organism>
<keyword evidence="1" id="KW-1133">Transmembrane helix</keyword>
<dbReference type="RefSeq" id="WP_074731410.1">
    <property type="nucleotide sequence ID" value="NZ_FNYK01000009.1"/>
</dbReference>
<evidence type="ECO:0000259" key="2">
    <source>
        <dbReference type="PROSITE" id="PS50887"/>
    </source>
</evidence>
<dbReference type="NCBIfam" id="TIGR00254">
    <property type="entry name" value="GGDEF"/>
    <property type="match status" value="1"/>
</dbReference>
<dbReference type="PANTHER" id="PTHR45138:SF9">
    <property type="entry name" value="DIGUANYLATE CYCLASE DGCM-RELATED"/>
    <property type="match status" value="1"/>
</dbReference>